<comment type="caution">
    <text evidence="1">The sequence shown here is derived from an EMBL/GenBank/DDBJ whole genome shotgun (WGS) entry which is preliminary data.</text>
</comment>
<gene>
    <name evidence="1" type="ORF">LX87_00556</name>
</gene>
<dbReference type="EMBL" id="QLMC01000001">
    <property type="protein sequence ID" value="RAK02436.1"/>
    <property type="molecule type" value="Genomic_DNA"/>
</dbReference>
<organism evidence="1 2">
    <name type="scientific">Larkinella arboricola</name>
    <dbReference type="NCBI Taxonomy" id="643671"/>
    <lineage>
        <taxon>Bacteria</taxon>
        <taxon>Pseudomonadati</taxon>
        <taxon>Bacteroidota</taxon>
        <taxon>Cytophagia</taxon>
        <taxon>Cytophagales</taxon>
        <taxon>Spirosomataceae</taxon>
        <taxon>Larkinella</taxon>
    </lineage>
</organism>
<reference evidence="1 2" key="1">
    <citation type="submission" date="2018-06" db="EMBL/GenBank/DDBJ databases">
        <title>Genomic Encyclopedia of Archaeal and Bacterial Type Strains, Phase II (KMG-II): from individual species to whole genera.</title>
        <authorList>
            <person name="Goeker M."/>
        </authorList>
    </citation>
    <scope>NUCLEOTIDE SEQUENCE [LARGE SCALE GENOMIC DNA]</scope>
    <source>
        <strain evidence="1 2">DSM 21851</strain>
    </source>
</reference>
<keyword evidence="2" id="KW-1185">Reference proteome</keyword>
<dbReference type="RefSeq" id="WP_111626638.1">
    <property type="nucleotide sequence ID" value="NZ_QLMC01000001.1"/>
</dbReference>
<dbReference type="Proteomes" id="UP000248790">
    <property type="component" value="Unassembled WGS sequence"/>
</dbReference>
<evidence type="ECO:0000313" key="1">
    <source>
        <dbReference type="EMBL" id="RAK02436.1"/>
    </source>
</evidence>
<name>A0A327XDW7_LARAB</name>
<dbReference type="PROSITE" id="PS51257">
    <property type="entry name" value="PROKAR_LIPOPROTEIN"/>
    <property type="match status" value="1"/>
</dbReference>
<accession>A0A327XDW7</accession>
<dbReference type="AlphaFoldDB" id="A0A327XDW7"/>
<dbReference type="OrthoDB" id="951799at2"/>
<evidence type="ECO:0000313" key="2">
    <source>
        <dbReference type="Proteomes" id="UP000248790"/>
    </source>
</evidence>
<protein>
    <submittedName>
        <fullName evidence="1">Uncharacterized protein</fullName>
    </submittedName>
</protein>
<proteinExistence type="predicted"/>
<sequence>MRQIVLFLAILVTACAPQQRLRVEPNRLLRQSADVNSTGVDQAITAIRPAFPSFGNLVVRYADGRTEKVSRKSVWGYTDKKGRVYRQYGNSYYEVIDMGEVVQYERKNPQPNQRYRRYSKTLDSKLYLTRKKALRDVAAL</sequence>